<dbReference type="OrthoDB" id="2987913at2"/>
<evidence type="ECO:0000313" key="2">
    <source>
        <dbReference type="Proteomes" id="UP000237797"/>
    </source>
</evidence>
<reference evidence="1 2" key="1">
    <citation type="submission" date="2018-03" db="EMBL/GenBank/DDBJ databases">
        <title>Genomic Encyclopedia of Archaeal and Bacterial Type Strains, Phase II (KMG-II): from individual species to whole genera.</title>
        <authorList>
            <person name="Goeker M."/>
        </authorList>
    </citation>
    <scope>NUCLEOTIDE SEQUENCE [LARGE SCALE GENOMIC DNA]</scope>
    <source>
        <strain evidence="1 2">DSM 44946</strain>
    </source>
</reference>
<dbReference type="RefSeq" id="WP_106345111.1">
    <property type="nucleotide sequence ID" value="NZ_PVNE01000011.1"/>
</dbReference>
<dbReference type="AlphaFoldDB" id="A0A2T0LEZ6"/>
<evidence type="ECO:0000313" key="1">
    <source>
        <dbReference type="EMBL" id="PRX40733.1"/>
    </source>
</evidence>
<evidence type="ECO:0008006" key="3">
    <source>
        <dbReference type="Google" id="ProtNLM"/>
    </source>
</evidence>
<organism evidence="1 2">
    <name type="scientific">Planifilum fimeticola</name>
    <dbReference type="NCBI Taxonomy" id="201975"/>
    <lineage>
        <taxon>Bacteria</taxon>
        <taxon>Bacillati</taxon>
        <taxon>Bacillota</taxon>
        <taxon>Bacilli</taxon>
        <taxon>Bacillales</taxon>
        <taxon>Thermoactinomycetaceae</taxon>
        <taxon>Planifilum</taxon>
    </lineage>
</organism>
<dbReference type="SUPFAM" id="SSF58104">
    <property type="entry name" value="Methyl-accepting chemotaxis protein (MCP) signaling domain"/>
    <property type="match status" value="1"/>
</dbReference>
<comment type="caution">
    <text evidence="1">The sequence shown here is derived from an EMBL/GenBank/DDBJ whole genome shotgun (WGS) entry which is preliminary data.</text>
</comment>
<dbReference type="EMBL" id="PVNE01000011">
    <property type="protein sequence ID" value="PRX40733.1"/>
    <property type="molecule type" value="Genomic_DNA"/>
</dbReference>
<accession>A0A2T0LEZ6</accession>
<dbReference type="Proteomes" id="UP000237797">
    <property type="component" value="Unassembled WGS sequence"/>
</dbReference>
<sequence>MIRKTLSIIALLLLSGFLINGITMTQNLKRLHAGLESNVESVKTLNQVQSSIIDKNGELSRMLSTMDRADKGLDDAIGKTDQLLVLLSKVVDYNADTLRLNDQMLKYSSNSKRDIQSISQSLAELDPYMKQMDEMLKNLAATAKDDEKYLKDILNSTRHMNSKLPGVNTR</sequence>
<gene>
    <name evidence="1" type="ORF">CLV97_11182</name>
</gene>
<protein>
    <recommendedName>
        <fullName evidence="3">Methyl-accepting chemotaxis protein</fullName>
    </recommendedName>
</protein>
<proteinExistence type="predicted"/>
<keyword evidence="2" id="KW-1185">Reference proteome</keyword>
<name>A0A2T0LEZ6_9BACL</name>